<dbReference type="Pfam" id="PF13442">
    <property type="entry name" value="Cytochrome_CBB3"/>
    <property type="match status" value="2"/>
</dbReference>
<feature type="domain" description="Cytochrome c" evidence="5">
    <location>
        <begin position="52"/>
        <end position="149"/>
    </location>
</feature>
<dbReference type="InterPro" id="IPR051459">
    <property type="entry name" value="Cytochrome_c-type_DH"/>
</dbReference>
<sequence length="298" mass="31307">MKRWLKWVAWILAALALLVVATAVLGTQLAERKRARQIPVAVQAVALPTDAASLQHGRYLFMSRGCAECHGANGGGRDFINDGKGMHIAGPNITPGGVVAHYQAEDWVRTIRQGIKPDGRAVFIMPAEDYNRFTDADLGALIAYLKSQPPLSGGAAVVELPLPVKVLYGFGAIQDAAEKINHSLPPAQPVPVAASVAHGAYVANMCIGCHGAGLSGGKIPGGPPDWPAAANLTPGEGSVMSRYPDAAHFIAMLRSGKRPDGSAIAVMPFESLGQLDDTDAQAVYAFLKTVPAKPHGQR</sequence>
<evidence type="ECO:0000313" key="6">
    <source>
        <dbReference type="EMBL" id="QDL38910.1"/>
    </source>
</evidence>
<keyword evidence="7" id="KW-1185">Reference proteome</keyword>
<organism evidence="6 7">
    <name type="scientific">Rhodoferax sediminis</name>
    <dbReference type="NCBI Taxonomy" id="2509614"/>
    <lineage>
        <taxon>Bacteria</taxon>
        <taxon>Pseudomonadati</taxon>
        <taxon>Pseudomonadota</taxon>
        <taxon>Betaproteobacteria</taxon>
        <taxon>Burkholderiales</taxon>
        <taxon>Comamonadaceae</taxon>
        <taxon>Rhodoferax</taxon>
    </lineage>
</organism>
<evidence type="ECO:0000313" key="7">
    <source>
        <dbReference type="Proteomes" id="UP000316798"/>
    </source>
</evidence>
<reference evidence="6 7" key="1">
    <citation type="submission" date="2019-01" db="EMBL/GenBank/DDBJ databases">
        <title>Genomic insights into a novel species Rhodoferax sp.</title>
        <authorList>
            <person name="Jin L."/>
        </authorList>
    </citation>
    <scope>NUCLEOTIDE SEQUENCE [LARGE SCALE GENOMIC DNA]</scope>
    <source>
        <strain evidence="6 7">CHu59-6-5</strain>
    </source>
</reference>
<evidence type="ECO:0000259" key="5">
    <source>
        <dbReference type="PROSITE" id="PS51007"/>
    </source>
</evidence>
<dbReference type="AlphaFoldDB" id="A0A515DEV2"/>
<gene>
    <name evidence="6" type="ORF">EUB48_17645</name>
</gene>
<dbReference type="Gene3D" id="1.10.760.10">
    <property type="entry name" value="Cytochrome c-like domain"/>
    <property type="match status" value="2"/>
</dbReference>
<proteinExistence type="predicted"/>
<dbReference type="PANTHER" id="PTHR35008:SF4">
    <property type="entry name" value="BLL4482 PROTEIN"/>
    <property type="match status" value="1"/>
</dbReference>
<dbReference type="EMBL" id="CP035503">
    <property type="protein sequence ID" value="QDL38910.1"/>
    <property type="molecule type" value="Genomic_DNA"/>
</dbReference>
<evidence type="ECO:0000256" key="4">
    <source>
        <dbReference type="PROSITE-ProRule" id="PRU00433"/>
    </source>
</evidence>
<keyword evidence="3 4" id="KW-0408">Iron</keyword>
<protein>
    <submittedName>
        <fullName evidence="6">C-type cytochrome</fullName>
    </submittedName>
</protein>
<dbReference type="GO" id="GO:0046872">
    <property type="term" value="F:metal ion binding"/>
    <property type="evidence" value="ECO:0007669"/>
    <property type="project" value="UniProtKB-KW"/>
</dbReference>
<name>A0A515DEV2_9BURK</name>
<evidence type="ECO:0000256" key="2">
    <source>
        <dbReference type="ARBA" id="ARBA00022723"/>
    </source>
</evidence>
<dbReference type="SUPFAM" id="SSF46626">
    <property type="entry name" value="Cytochrome c"/>
    <property type="match status" value="2"/>
</dbReference>
<dbReference type="InterPro" id="IPR036909">
    <property type="entry name" value="Cyt_c-like_dom_sf"/>
</dbReference>
<accession>A0A515DEV2</accession>
<evidence type="ECO:0000256" key="1">
    <source>
        <dbReference type="ARBA" id="ARBA00022617"/>
    </source>
</evidence>
<dbReference type="PROSITE" id="PS51007">
    <property type="entry name" value="CYTC"/>
    <property type="match status" value="2"/>
</dbReference>
<feature type="domain" description="Cytochrome c" evidence="5">
    <location>
        <begin position="194"/>
        <end position="291"/>
    </location>
</feature>
<dbReference type="OrthoDB" id="9809720at2"/>
<dbReference type="PANTHER" id="PTHR35008">
    <property type="entry name" value="BLL4482 PROTEIN-RELATED"/>
    <property type="match status" value="1"/>
</dbReference>
<evidence type="ECO:0000256" key="3">
    <source>
        <dbReference type="ARBA" id="ARBA00023004"/>
    </source>
</evidence>
<keyword evidence="2 4" id="KW-0479">Metal-binding</keyword>
<dbReference type="InterPro" id="IPR009056">
    <property type="entry name" value="Cyt_c-like_dom"/>
</dbReference>
<dbReference type="RefSeq" id="WP_142820347.1">
    <property type="nucleotide sequence ID" value="NZ_CP035503.1"/>
</dbReference>
<dbReference type="KEGG" id="rhf:EUB48_17645"/>
<dbReference type="GO" id="GO:0009055">
    <property type="term" value="F:electron transfer activity"/>
    <property type="evidence" value="ECO:0007669"/>
    <property type="project" value="InterPro"/>
</dbReference>
<keyword evidence="1 4" id="KW-0349">Heme</keyword>
<dbReference type="GO" id="GO:0020037">
    <property type="term" value="F:heme binding"/>
    <property type="evidence" value="ECO:0007669"/>
    <property type="project" value="InterPro"/>
</dbReference>
<dbReference type="Proteomes" id="UP000316798">
    <property type="component" value="Chromosome"/>
</dbReference>